<evidence type="ECO:0000259" key="2">
    <source>
        <dbReference type="Pfam" id="PF02698"/>
    </source>
</evidence>
<dbReference type="Pfam" id="PF02698">
    <property type="entry name" value="DUF218"/>
    <property type="match status" value="1"/>
</dbReference>
<dbReference type="InterPro" id="IPR051599">
    <property type="entry name" value="Cell_Envelope_Assoc"/>
</dbReference>
<evidence type="ECO:0000313" key="4">
    <source>
        <dbReference type="Proteomes" id="UP000824229"/>
    </source>
</evidence>
<dbReference type="InterPro" id="IPR003848">
    <property type="entry name" value="DUF218"/>
</dbReference>
<dbReference type="PANTHER" id="PTHR30336:SF4">
    <property type="entry name" value="ENVELOPE BIOGENESIS FACTOR ELYC"/>
    <property type="match status" value="1"/>
</dbReference>
<dbReference type="GO" id="GO:0005886">
    <property type="term" value="C:plasma membrane"/>
    <property type="evidence" value="ECO:0007669"/>
    <property type="project" value="TreeGrafter"/>
</dbReference>
<accession>A0A9E2KEB7</accession>
<keyword evidence="1" id="KW-1133">Transmembrane helix</keyword>
<gene>
    <name evidence="3" type="ORF">H9872_09725</name>
</gene>
<protein>
    <submittedName>
        <fullName evidence="3">YdcF family protein</fullName>
    </submittedName>
</protein>
<sequence>MIYGFRVLTGISLLSTVILTIYGGSGGMIPVWLVITIVAAILSFRKYYEYFFSKWWVRISFILGVLCFVFVEGVIIWNGFAAVPKESSDYIIILGAQVRGNKPSATLEYRLEKGYEYLEAHPETKAVLSGGQGPDEIMTEAEAMYVYLVDKGISKERLILEDESHSTYENLTNSFKLIDAEKENATISVVSNRFHILRAQIQAKKLGRQVGGIGAKSHVYLIPNYYFREFFAVMKELIF</sequence>
<dbReference type="Proteomes" id="UP000824229">
    <property type="component" value="Unassembled WGS sequence"/>
</dbReference>
<keyword evidence="1" id="KW-0472">Membrane</keyword>
<feature type="transmembrane region" description="Helical" evidence="1">
    <location>
        <begin position="29"/>
        <end position="48"/>
    </location>
</feature>
<organism evidence="3 4">
    <name type="scientific">Candidatus Cellulosilyticum pullistercoris</name>
    <dbReference type="NCBI Taxonomy" id="2838521"/>
    <lineage>
        <taxon>Bacteria</taxon>
        <taxon>Bacillati</taxon>
        <taxon>Bacillota</taxon>
        <taxon>Clostridia</taxon>
        <taxon>Lachnospirales</taxon>
        <taxon>Cellulosilyticaceae</taxon>
        <taxon>Cellulosilyticum</taxon>
    </lineage>
</organism>
<dbReference type="GO" id="GO:0043164">
    <property type="term" value="P:Gram-negative-bacterium-type cell wall biogenesis"/>
    <property type="evidence" value="ECO:0007669"/>
    <property type="project" value="TreeGrafter"/>
</dbReference>
<evidence type="ECO:0000313" key="3">
    <source>
        <dbReference type="EMBL" id="MBU3805018.1"/>
    </source>
</evidence>
<keyword evidence="1" id="KW-0812">Transmembrane</keyword>
<dbReference type="CDD" id="cd06259">
    <property type="entry name" value="YdcF-like"/>
    <property type="match status" value="1"/>
</dbReference>
<reference evidence="3" key="1">
    <citation type="journal article" date="2021" name="PeerJ">
        <title>Extensive microbial diversity within the chicken gut microbiome revealed by metagenomics and culture.</title>
        <authorList>
            <person name="Gilroy R."/>
            <person name="Ravi A."/>
            <person name="Getino M."/>
            <person name="Pursley I."/>
            <person name="Horton D.L."/>
            <person name="Alikhan N.F."/>
            <person name="Baker D."/>
            <person name="Gharbi K."/>
            <person name="Hall N."/>
            <person name="Watson M."/>
            <person name="Adriaenssens E.M."/>
            <person name="Foster-Nyarko E."/>
            <person name="Jarju S."/>
            <person name="Secka A."/>
            <person name="Antonio M."/>
            <person name="Oren A."/>
            <person name="Chaudhuri R.R."/>
            <person name="La Ragione R."/>
            <person name="Hildebrand F."/>
            <person name="Pallen M.J."/>
        </authorList>
    </citation>
    <scope>NUCLEOTIDE SEQUENCE</scope>
    <source>
        <strain evidence="3">B5-657</strain>
    </source>
</reference>
<name>A0A9E2KEB7_9FIRM</name>
<feature type="domain" description="DUF218" evidence="2">
    <location>
        <begin position="89"/>
        <end position="232"/>
    </location>
</feature>
<reference evidence="3" key="2">
    <citation type="submission" date="2021-04" db="EMBL/GenBank/DDBJ databases">
        <authorList>
            <person name="Gilroy R."/>
        </authorList>
    </citation>
    <scope>NUCLEOTIDE SEQUENCE</scope>
    <source>
        <strain evidence="3">B5-657</strain>
    </source>
</reference>
<dbReference type="Gene3D" id="3.40.50.620">
    <property type="entry name" value="HUPs"/>
    <property type="match status" value="1"/>
</dbReference>
<dbReference type="InterPro" id="IPR014729">
    <property type="entry name" value="Rossmann-like_a/b/a_fold"/>
</dbReference>
<feature type="transmembrane region" description="Helical" evidence="1">
    <location>
        <begin position="55"/>
        <end position="77"/>
    </location>
</feature>
<dbReference type="GO" id="GO:0000270">
    <property type="term" value="P:peptidoglycan metabolic process"/>
    <property type="evidence" value="ECO:0007669"/>
    <property type="project" value="TreeGrafter"/>
</dbReference>
<dbReference type="AlphaFoldDB" id="A0A9E2KEB7"/>
<dbReference type="EMBL" id="JAHLFQ010000228">
    <property type="protein sequence ID" value="MBU3805018.1"/>
    <property type="molecule type" value="Genomic_DNA"/>
</dbReference>
<evidence type="ECO:0000256" key="1">
    <source>
        <dbReference type="SAM" id="Phobius"/>
    </source>
</evidence>
<dbReference type="PANTHER" id="PTHR30336">
    <property type="entry name" value="INNER MEMBRANE PROTEIN, PROBABLE PERMEASE"/>
    <property type="match status" value="1"/>
</dbReference>
<comment type="caution">
    <text evidence="3">The sequence shown here is derived from an EMBL/GenBank/DDBJ whole genome shotgun (WGS) entry which is preliminary data.</text>
</comment>
<proteinExistence type="predicted"/>